<evidence type="ECO:0000313" key="3">
    <source>
        <dbReference type="EMBL" id="AZT90714.1"/>
    </source>
</evidence>
<keyword evidence="4" id="KW-1185">Reference proteome</keyword>
<dbReference type="RefSeq" id="WP_127352114.1">
    <property type="nucleotide sequence ID" value="NZ_CP034791.1"/>
</dbReference>
<name>A0A3T0D6N7_9FIRM</name>
<organism evidence="3 4">
    <name type="scientific">Caldicellulosiruptor changbaiensis</name>
    <dbReference type="NCBI Taxonomy" id="1222016"/>
    <lineage>
        <taxon>Bacteria</taxon>
        <taxon>Bacillati</taxon>
        <taxon>Bacillota</taxon>
        <taxon>Bacillota incertae sedis</taxon>
        <taxon>Caldicellulosiruptorales</taxon>
        <taxon>Caldicellulosiruptoraceae</taxon>
        <taxon>Caldicellulosiruptor</taxon>
    </lineage>
</organism>
<dbReference type="AlphaFoldDB" id="A0A3T0D6N7"/>
<gene>
    <name evidence="3" type="ORF">ELD05_08690</name>
</gene>
<dbReference type="KEGG" id="ccha:ELD05_08690"/>
<protein>
    <submittedName>
        <fullName evidence="3">2-oxoglutarate oxidoreductase</fullName>
    </submittedName>
</protein>
<dbReference type="InterPro" id="IPR011766">
    <property type="entry name" value="TPP_enzyme_TPP-bd"/>
</dbReference>
<evidence type="ECO:0000259" key="2">
    <source>
        <dbReference type="Pfam" id="PF02775"/>
    </source>
</evidence>
<dbReference type="GO" id="GO:0016625">
    <property type="term" value="F:oxidoreductase activity, acting on the aldehyde or oxo group of donors, iron-sulfur protein as acceptor"/>
    <property type="evidence" value="ECO:0007669"/>
    <property type="project" value="UniProtKB-ARBA"/>
</dbReference>
<evidence type="ECO:0000313" key="4">
    <source>
        <dbReference type="Proteomes" id="UP000282930"/>
    </source>
</evidence>
<dbReference type="Gene3D" id="3.40.50.970">
    <property type="match status" value="1"/>
</dbReference>
<dbReference type="InterPro" id="IPR051457">
    <property type="entry name" value="2-oxoacid:Fd_oxidoreductase"/>
</dbReference>
<dbReference type="InterPro" id="IPR029061">
    <property type="entry name" value="THDP-binding"/>
</dbReference>
<keyword evidence="1" id="KW-0560">Oxidoreductase</keyword>
<dbReference type="SUPFAM" id="SSF52518">
    <property type="entry name" value="Thiamin diphosphate-binding fold (THDP-binding)"/>
    <property type="match status" value="1"/>
</dbReference>
<dbReference type="EMBL" id="CP034791">
    <property type="protein sequence ID" value="AZT90714.1"/>
    <property type="molecule type" value="Genomic_DNA"/>
</dbReference>
<proteinExistence type="predicted"/>
<dbReference type="Proteomes" id="UP000282930">
    <property type="component" value="Chromosome"/>
</dbReference>
<evidence type="ECO:0000256" key="1">
    <source>
        <dbReference type="ARBA" id="ARBA00023002"/>
    </source>
</evidence>
<dbReference type="PANTHER" id="PTHR48084">
    <property type="entry name" value="2-OXOGLUTARATE OXIDOREDUCTASE SUBUNIT KORB-RELATED"/>
    <property type="match status" value="1"/>
</dbReference>
<dbReference type="Pfam" id="PF02775">
    <property type="entry name" value="TPP_enzyme_C"/>
    <property type="match status" value="1"/>
</dbReference>
<accession>A0A3T0D6N7</accession>
<dbReference type="GO" id="GO:0030976">
    <property type="term" value="F:thiamine pyrophosphate binding"/>
    <property type="evidence" value="ECO:0007669"/>
    <property type="project" value="InterPro"/>
</dbReference>
<dbReference type="GO" id="GO:0045333">
    <property type="term" value="P:cellular respiration"/>
    <property type="evidence" value="ECO:0007669"/>
    <property type="project" value="UniProtKB-ARBA"/>
</dbReference>
<feature type="domain" description="Thiamine pyrophosphate enzyme TPP-binding" evidence="2">
    <location>
        <begin position="56"/>
        <end position="207"/>
    </location>
</feature>
<sequence length="246" mass="26964">MKYKRPECLTGESMHYCPGCGHGIIHRLIAEVIDESYKDHKIVGVAPVGCAVFIYDYFNFDFVAAAHGRATAAATGVKRCIPDALVFSYQGDGDIAAIGTSEVIHAATRGENFTAIFVNNGVYAMTGGQMAPTTIPGQVTVSSPYGRDPKVQGYHIKLCEMLIPLDGVAFVARTSIHNLKNIEFTKKAIKRAFEVQMNKEGFSIIEVLSNCPTNWGMTPAESMKRIENEVLKYYNLGIFKDKGRGI</sequence>
<dbReference type="PANTHER" id="PTHR48084:SF3">
    <property type="entry name" value="SUBUNIT OF PYRUVATE:FLAVODOXIN OXIDOREDUCTASE"/>
    <property type="match status" value="1"/>
</dbReference>
<reference evidence="3 4" key="1">
    <citation type="submission" date="2018-12" db="EMBL/GenBank/DDBJ databases">
        <title>Genome sequence from the cellulolytic species, Caldicellulosiruptor changbaiensis.</title>
        <authorList>
            <person name="Blumer-Schuette S.E."/>
            <person name="Mendoza C."/>
        </authorList>
    </citation>
    <scope>NUCLEOTIDE SEQUENCE [LARGE SCALE GENOMIC DNA]</scope>
    <source>
        <strain evidence="3 4">CBS-Z</strain>
    </source>
</reference>